<name>A0ABN0WFL6_9ACTN</name>
<evidence type="ECO:0000313" key="1">
    <source>
        <dbReference type="EMBL" id="GAA0335972.1"/>
    </source>
</evidence>
<evidence type="ECO:0000313" key="2">
    <source>
        <dbReference type="Proteomes" id="UP001500063"/>
    </source>
</evidence>
<gene>
    <name evidence="1" type="ORF">GCM10010319_10000</name>
</gene>
<dbReference type="Proteomes" id="UP001500063">
    <property type="component" value="Unassembled WGS sequence"/>
</dbReference>
<sequence>MTTYATWRDAVADAERQLGHTLPVLIDRTVTAIGDALPLDHRGAFCNELATLGEGGMFEAFLDNWWTQATVSATTDDDRERAIDVADLAVTLWALHTRNSERDLTNDQVEALLNDAA</sequence>
<comment type="caution">
    <text evidence="1">The sequence shown here is derived from an EMBL/GenBank/DDBJ whole genome shotgun (WGS) entry which is preliminary data.</text>
</comment>
<dbReference type="RefSeq" id="WP_344116382.1">
    <property type="nucleotide sequence ID" value="NZ_BAAABW010000004.1"/>
</dbReference>
<accession>A0ABN0WFL6</accession>
<organism evidence="1 2">
    <name type="scientific">Streptomyces blastmyceticus</name>
    <dbReference type="NCBI Taxonomy" id="68180"/>
    <lineage>
        <taxon>Bacteria</taxon>
        <taxon>Bacillati</taxon>
        <taxon>Actinomycetota</taxon>
        <taxon>Actinomycetes</taxon>
        <taxon>Kitasatosporales</taxon>
        <taxon>Streptomycetaceae</taxon>
        <taxon>Streptomyces</taxon>
    </lineage>
</organism>
<reference evidence="1 2" key="1">
    <citation type="journal article" date="2019" name="Int. J. Syst. Evol. Microbiol.">
        <title>The Global Catalogue of Microorganisms (GCM) 10K type strain sequencing project: providing services to taxonomists for standard genome sequencing and annotation.</title>
        <authorList>
            <consortium name="The Broad Institute Genomics Platform"/>
            <consortium name="The Broad Institute Genome Sequencing Center for Infectious Disease"/>
            <person name="Wu L."/>
            <person name="Ma J."/>
        </authorList>
    </citation>
    <scope>NUCLEOTIDE SEQUENCE [LARGE SCALE GENOMIC DNA]</scope>
    <source>
        <strain evidence="1 2">JCM 4565</strain>
    </source>
</reference>
<protein>
    <submittedName>
        <fullName evidence="1">Uncharacterized protein</fullName>
    </submittedName>
</protein>
<dbReference type="EMBL" id="BAAABW010000004">
    <property type="protein sequence ID" value="GAA0335972.1"/>
    <property type="molecule type" value="Genomic_DNA"/>
</dbReference>
<proteinExistence type="predicted"/>
<keyword evidence="2" id="KW-1185">Reference proteome</keyword>